<dbReference type="SFLD" id="SFLDG01082">
    <property type="entry name" value="B12-binding_domain_containing"/>
    <property type="match status" value="1"/>
</dbReference>
<dbReference type="InterPro" id="IPR007197">
    <property type="entry name" value="rSAM"/>
</dbReference>
<keyword evidence="2" id="KW-0949">S-adenosyl-L-methionine</keyword>
<dbReference type="GO" id="GO:0004109">
    <property type="term" value="F:coproporphyrinogen oxidase activity"/>
    <property type="evidence" value="ECO:0007669"/>
    <property type="project" value="InterPro"/>
</dbReference>
<dbReference type="Gene3D" id="3.80.30.20">
    <property type="entry name" value="tm_1862 like domain"/>
    <property type="match status" value="1"/>
</dbReference>
<dbReference type="PROSITE" id="PS51918">
    <property type="entry name" value="RADICAL_SAM"/>
    <property type="match status" value="1"/>
</dbReference>
<dbReference type="SFLD" id="SFLDG01065">
    <property type="entry name" value="anaerobic_coproporphyrinogen-I"/>
    <property type="match status" value="1"/>
</dbReference>
<evidence type="ECO:0000259" key="3">
    <source>
        <dbReference type="PROSITE" id="PS51918"/>
    </source>
</evidence>
<comment type="similarity">
    <text evidence="1">Belongs to the anaerobic coproporphyrinogen-III oxidase family. HemW subfamily.</text>
</comment>
<dbReference type="InterPro" id="IPR023404">
    <property type="entry name" value="rSAM_horseshoe"/>
</dbReference>
<comment type="subcellular location">
    <subcellularLocation>
        <location evidence="2">Cytoplasm</location>
    </subcellularLocation>
</comment>
<keyword evidence="2" id="KW-0479">Metal-binding</keyword>
<dbReference type="SFLD" id="SFLDF00562">
    <property type="entry name" value="HemN-like__clustered_with_heat"/>
    <property type="match status" value="1"/>
</dbReference>
<dbReference type="InterPro" id="IPR034505">
    <property type="entry name" value="Coproporphyrinogen-III_oxidase"/>
</dbReference>
<keyword evidence="2" id="KW-0143">Chaperone</keyword>
<dbReference type="STRING" id="1411621.AUC43_03285"/>
<keyword evidence="2" id="KW-0349">Heme</keyword>
<dbReference type="GO" id="GO:0046872">
    <property type="term" value="F:metal ion binding"/>
    <property type="evidence" value="ECO:0007669"/>
    <property type="project" value="UniProtKB-UniRule"/>
</dbReference>
<dbReference type="SMART" id="SM00729">
    <property type="entry name" value="Elp3"/>
    <property type="match status" value="1"/>
</dbReference>
<evidence type="ECO:0000256" key="1">
    <source>
        <dbReference type="ARBA" id="ARBA00006100"/>
    </source>
</evidence>
<gene>
    <name evidence="4" type="ORF">AUC43_03285</name>
</gene>
<dbReference type="EMBL" id="CP013909">
    <property type="protein sequence ID" value="ALW84204.1"/>
    <property type="molecule type" value="Genomic_DNA"/>
</dbReference>
<dbReference type="KEGG" id="hyg:AUC43_03285"/>
<proteinExistence type="inferred from homology"/>
<dbReference type="OrthoDB" id="9808022at2"/>
<comment type="function">
    <text evidence="2">Probably acts as a heme chaperone, transferring heme to an unknown acceptor. Binds one molecule of heme per monomer, possibly covalently. Binds 1 [4Fe-4S] cluster. The cluster is coordinated with 3 cysteines and an exchangeable S-adenosyl-L-methionine.</text>
</comment>
<evidence type="ECO:0000256" key="2">
    <source>
        <dbReference type="RuleBase" id="RU364116"/>
    </source>
</evidence>
<keyword evidence="2" id="KW-0411">Iron-sulfur</keyword>
<dbReference type="SUPFAM" id="SSF102114">
    <property type="entry name" value="Radical SAM enzymes"/>
    <property type="match status" value="1"/>
</dbReference>
<dbReference type="Pfam" id="PF04055">
    <property type="entry name" value="Radical_SAM"/>
    <property type="match status" value="1"/>
</dbReference>
<dbReference type="AlphaFoldDB" id="A0A0U4A7F9"/>
<evidence type="ECO:0000313" key="5">
    <source>
        <dbReference type="Proteomes" id="UP000059542"/>
    </source>
</evidence>
<evidence type="ECO:0000313" key="4">
    <source>
        <dbReference type="EMBL" id="ALW84204.1"/>
    </source>
</evidence>
<dbReference type="InterPro" id="IPR004559">
    <property type="entry name" value="HemW-like"/>
</dbReference>
<dbReference type="SFLD" id="SFLDS00029">
    <property type="entry name" value="Radical_SAM"/>
    <property type="match status" value="1"/>
</dbReference>
<sequence>MAGLYLHIPFCKQACHYCDFHFSTSLGLKSRLVEAIVREIELRRDYLGPNTSLETIYFGGGTPSLLTAAELDQIFTAIHRHFAVLPGAEITLEANPDDLSAAKLHELQQASVNRLSIGLQSFYEPHLRMMNRAHTAEESTTAVRRAQDAGFENISIDLIYGVPAPGHHIWEADLANAFALGVPHVSAYALTIEPGTAFGHRLQKGTFKPAPDEFVATQFEMLLAAMRAHGYEQYEISNFCQPGRESRHNGNYWRGVPYLGLGPSAHSYDGHNRQFTLANNPQYVAAVLERGEVPVTVDALTATDRANEYLLTTLRTARGCDLAHLRTAHGFDLLATRAVYLAELQANGWARISGEVLTLTDAGKLLADHITLELFQTPAVAA</sequence>
<keyword evidence="5" id="KW-1185">Reference proteome</keyword>
<accession>A0A0U4A7F9</accession>
<dbReference type="RefSeq" id="WP_068189918.1">
    <property type="nucleotide sequence ID" value="NZ_CP013909.1"/>
</dbReference>
<reference evidence="4 5" key="1">
    <citation type="submission" date="2015-12" db="EMBL/GenBank/DDBJ databases">
        <authorList>
            <person name="Shamseldin A."/>
            <person name="Moawad H."/>
            <person name="Abd El-Rahim W.M."/>
            <person name="Sadowsky M.J."/>
        </authorList>
    </citation>
    <scope>NUCLEOTIDE SEQUENCE [LARGE SCALE GENOMIC DNA]</scope>
    <source>
        <strain evidence="4 5">DG5B</strain>
    </source>
</reference>
<dbReference type="GO" id="GO:0006779">
    <property type="term" value="P:porphyrin-containing compound biosynthetic process"/>
    <property type="evidence" value="ECO:0007669"/>
    <property type="project" value="InterPro"/>
</dbReference>
<dbReference type="GO" id="GO:0005737">
    <property type="term" value="C:cytoplasm"/>
    <property type="evidence" value="ECO:0007669"/>
    <property type="project" value="UniProtKB-SubCell"/>
</dbReference>
<dbReference type="Proteomes" id="UP000059542">
    <property type="component" value="Chromosome"/>
</dbReference>
<dbReference type="CDD" id="cd01335">
    <property type="entry name" value="Radical_SAM"/>
    <property type="match status" value="1"/>
</dbReference>
<dbReference type="PANTHER" id="PTHR13932:SF5">
    <property type="entry name" value="RADICAL S-ADENOSYL METHIONINE DOMAIN-CONTAINING PROTEIN 1, MITOCHONDRIAL"/>
    <property type="match status" value="1"/>
</dbReference>
<organism evidence="4 5">
    <name type="scientific">Hymenobacter sedentarius</name>
    <dbReference type="NCBI Taxonomy" id="1411621"/>
    <lineage>
        <taxon>Bacteria</taxon>
        <taxon>Pseudomonadati</taxon>
        <taxon>Bacteroidota</taxon>
        <taxon>Cytophagia</taxon>
        <taxon>Cytophagales</taxon>
        <taxon>Hymenobacteraceae</taxon>
        <taxon>Hymenobacter</taxon>
    </lineage>
</organism>
<dbReference type="InterPro" id="IPR010723">
    <property type="entry name" value="HemN_C"/>
</dbReference>
<protein>
    <recommendedName>
        <fullName evidence="2">Heme chaperone HemW</fullName>
    </recommendedName>
</protein>
<dbReference type="InterPro" id="IPR006638">
    <property type="entry name" value="Elp3/MiaA/NifB-like_rSAM"/>
</dbReference>
<dbReference type="Pfam" id="PF06969">
    <property type="entry name" value="HemN_C"/>
    <property type="match status" value="1"/>
</dbReference>
<dbReference type="InterPro" id="IPR058240">
    <property type="entry name" value="rSAM_sf"/>
</dbReference>
<keyword evidence="2" id="KW-0004">4Fe-4S</keyword>
<dbReference type="GO" id="GO:0051539">
    <property type="term" value="F:4 iron, 4 sulfur cluster binding"/>
    <property type="evidence" value="ECO:0007669"/>
    <property type="project" value="UniProtKB-UniRule"/>
</dbReference>
<dbReference type="PANTHER" id="PTHR13932">
    <property type="entry name" value="COPROPORPHYRINIGEN III OXIDASE"/>
    <property type="match status" value="1"/>
</dbReference>
<dbReference type="NCBIfam" id="TIGR00539">
    <property type="entry name" value="hemN_rel"/>
    <property type="match status" value="1"/>
</dbReference>
<keyword evidence="2" id="KW-0963">Cytoplasm</keyword>
<keyword evidence="2" id="KW-0408">Iron</keyword>
<name>A0A0U4A7F9_9BACT</name>
<feature type="domain" description="Radical SAM core" evidence="3">
    <location>
        <begin position="1"/>
        <end position="232"/>
    </location>
</feature>
<dbReference type="SFLD" id="SFLDF00288">
    <property type="entry name" value="HemN-like__clustered_with_nucl"/>
    <property type="match status" value="1"/>
</dbReference>